<dbReference type="SUPFAM" id="SSF52833">
    <property type="entry name" value="Thioredoxin-like"/>
    <property type="match status" value="1"/>
</dbReference>
<accession>A0A382LXU4</accession>
<proteinExistence type="predicted"/>
<dbReference type="AlphaFoldDB" id="A0A382LXU4"/>
<gene>
    <name evidence="2" type="ORF">METZ01_LOCUS294433</name>
</gene>
<dbReference type="EMBL" id="UINC01090010">
    <property type="protein sequence ID" value="SVC41579.1"/>
    <property type="molecule type" value="Genomic_DNA"/>
</dbReference>
<organism evidence="2">
    <name type="scientific">marine metagenome</name>
    <dbReference type="NCBI Taxonomy" id="408172"/>
    <lineage>
        <taxon>unclassified sequences</taxon>
        <taxon>metagenomes</taxon>
        <taxon>ecological metagenomes</taxon>
    </lineage>
</organism>
<dbReference type="InterPro" id="IPR036249">
    <property type="entry name" value="Thioredoxin-like_sf"/>
</dbReference>
<evidence type="ECO:0000256" key="1">
    <source>
        <dbReference type="ARBA" id="ARBA00023284"/>
    </source>
</evidence>
<feature type="non-terminal residue" evidence="2">
    <location>
        <position position="1"/>
    </location>
</feature>
<dbReference type="Gene3D" id="3.40.30.10">
    <property type="entry name" value="Glutaredoxin"/>
    <property type="match status" value="1"/>
</dbReference>
<keyword evidence="1" id="KW-0676">Redox-active center</keyword>
<dbReference type="Pfam" id="PF10262">
    <property type="entry name" value="Rdx"/>
    <property type="match status" value="1"/>
</dbReference>
<evidence type="ECO:0000313" key="2">
    <source>
        <dbReference type="EMBL" id="SVC41579.1"/>
    </source>
</evidence>
<name>A0A382LXU4_9ZZZZ</name>
<dbReference type="InterPro" id="IPR011893">
    <property type="entry name" value="Selenoprotein_Rdx-typ"/>
</dbReference>
<protein>
    <recommendedName>
        <fullName evidence="3">SelT/SelW/SelH family protein</fullName>
    </recommendedName>
</protein>
<evidence type="ECO:0008006" key="3">
    <source>
        <dbReference type="Google" id="ProtNLM"/>
    </source>
</evidence>
<reference evidence="2" key="1">
    <citation type="submission" date="2018-05" db="EMBL/GenBank/DDBJ databases">
        <authorList>
            <person name="Lanie J.A."/>
            <person name="Ng W.-L."/>
            <person name="Kazmierczak K.M."/>
            <person name="Andrzejewski T.M."/>
            <person name="Davidsen T.M."/>
            <person name="Wayne K.J."/>
            <person name="Tettelin H."/>
            <person name="Glass J.I."/>
            <person name="Rusch D."/>
            <person name="Podicherti R."/>
            <person name="Tsui H.-C.T."/>
            <person name="Winkler M.E."/>
        </authorList>
    </citation>
    <scope>NUCLEOTIDE SEQUENCE</scope>
</reference>
<sequence length="60" mass="6885">VEAEIRSNFPDMEVELEEGRHGVFKVFLDGKKIFGRIPLFGSFPREGEITDKIQNMMGNQ</sequence>